<dbReference type="InterPro" id="IPR019775">
    <property type="entry name" value="WD40_repeat_CS"/>
</dbReference>
<organism evidence="13 14">
    <name type="scientific">Cichlidogyrus casuarinus</name>
    <dbReference type="NCBI Taxonomy" id="1844966"/>
    <lineage>
        <taxon>Eukaryota</taxon>
        <taxon>Metazoa</taxon>
        <taxon>Spiralia</taxon>
        <taxon>Lophotrochozoa</taxon>
        <taxon>Platyhelminthes</taxon>
        <taxon>Monogenea</taxon>
        <taxon>Monopisthocotylea</taxon>
        <taxon>Dactylogyridea</taxon>
        <taxon>Ancyrocephalidae</taxon>
        <taxon>Cichlidogyrus</taxon>
    </lineage>
</organism>
<comment type="caution">
    <text evidence="13">The sequence shown here is derived from an EMBL/GenBank/DDBJ whole genome shotgun (WGS) entry which is preliminary data.</text>
</comment>
<dbReference type="InterPro" id="IPR001680">
    <property type="entry name" value="WD40_rpt"/>
</dbReference>
<evidence type="ECO:0000256" key="5">
    <source>
        <dbReference type="ARBA" id="ARBA00022892"/>
    </source>
</evidence>
<dbReference type="EMBL" id="JBJKFK010002190">
    <property type="protein sequence ID" value="KAL3311493.1"/>
    <property type="molecule type" value="Genomic_DNA"/>
</dbReference>
<dbReference type="SMART" id="SM00320">
    <property type="entry name" value="WD40"/>
    <property type="match status" value="6"/>
</dbReference>
<evidence type="ECO:0000256" key="4">
    <source>
        <dbReference type="ARBA" id="ARBA00022737"/>
    </source>
</evidence>
<dbReference type="Proteomes" id="UP001626550">
    <property type="component" value="Unassembled WGS sequence"/>
</dbReference>
<keyword evidence="6" id="KW-0813">Transport</keyword>
<dbReference type="Gene3D" id="2.130.10.10">
    <property type="entry name" value="YVTN repeat-like/Quinoprotein amine dehydrogenase"/>
    <property type="match status" value="1"/>
</dbReference>
<dbReference type="FunFam" id="2.130.10.10:FF:000016">
    <property type="entry name" value="Coatomer alpha subunit, putative"/>
    <property type="match status" value="1"/>
</dbReference>
<evidence type="ECO:0000256" key="8">
    <source>
        <dbReference type="ARBA" id="ARBA00023136"/>
    </source>
</evidence>
<dbReference type="PROSITE" id="PS00678">
    <property type="entry name" value="WD_REPEATS_1"/>
    <property type="match status" value="1"/>
</dbReference>
<evidence type="ECO:0000259" key="12">
    <source>
        <dbReference type="Pfam" id="PF04053"/>
    </source>
</evidence>
<dbReference type="GO" id="GO:0016192">
    <property type="term" value="P:vesicle-mediated transport"/>
    <property type="evidence" value="ECO:0007669"/>
    <property type="project" value="UniProtKB-KW"/>
</dbReference>
<evidence type="ECO:0000313" key="14">
    <source>
        <dbReference type="Proteomes" id="UP001626550"/>
    </source>
</evidence>
<reference evidence="13 14" key="1">
    <citation type="submission" date="2024-11" db="EMBL/GenBank/DDBJ databases">
        <title>Adaptive evolution of stress response genes in parasites aligns with host niche diversity.</title>
        <authorList>
            <person name="Hahn C."/>
            <person name="Resl P."/>
        </authorList>
    </citation>
    <scope>NUCLEOTIDE SEQUENCE [LARGE SCALE GENOMIC DNA]</scope>
    <source>
        <strain evidence="13">EGGRZ-B1_66</strain>
        <tissue evidence="13">Body</tissue>
    </source>
</reference>
<keyword evidence="3 11" id="KW-0853">WD repeat</keyword>
<sequence>MPLHLDIKRKLSNRSDRVKSVDLHPTEPWLLTSLYNGKVHIWNVDQQQIIKSFEVAKCPVRCARFVARKFWVITGSDDYLLRVFNYNTQELVHEFDAHSDYIRSIAIHPTQPFILTSSDDMHIKLFDWDQKFKCIQTFDGHSNYIMQIIINPKDTNTFASASLDNTIKIWSLGNSRPNFSLEGHEKGVNCIDYYIHGDKPYLISGSDDKTVKIWDYQTKSCVQTLEGHNHNVSFVTYHSTLPIIISGSEDGTIRIWHASTYRLESTLNYGYERAWCVMSGREQQQNNVAIGYDEGSIVISLGSDQPAMSMDQSGKVICARHCEIVQANLRSVFSTFDEESIKDGERLPVPFKDLGMCELYPQNISHNANGRFVVVCGDGEYIVYTSMALRNKSFGQAQEFVWSQNDASMYATRENNTLVKVYKNFKVGTFSKLIK</sequence>
<feature type="repeat" description="WD" evidence="11">
    <location>
        <begin position="225"/>
        <end position="266"/>
    </location>
</feature>
<dbReference type="PROSITE" id="PS50082">
    <property type="entry name" value="WD_REPEATS_2"/>
    <property type="match status" value="5"/>
</dbReference>
<dbReference type="PANTHER" id="PTHR19876:SF2">
    <property type="entry name" value="COATOMER SUBUNIT BETA"/>
    <property type="match status" value="1"/>
</dbReference>
<feature type="repeat" description="WD" evidence="11">
    <location>
        <begin position="11"/>
        <end position="52"/>
    </location>
</feature>
<dbReference type="PROSITE" id="PS50294">
    <property type="entry name" value="WD_REPEATS_REGION"/>
    <property type="match status" value="4"/>
</dbReference>
<dbReference type="InterPro" id="IPR036322">
    <property type="entry name" value="WD40_repeat_dom_sf"/>
</dbReference>
<dbReference type="InterPro" id="IPR006692">
    <property type="entry name" value="Beta-prop_COPA/B_2nd"/>
</dbReference>
<comment type="function">
    <text evidence="9">The coatomer is a cytosolic protein complex that binds to dilysine motifs and reversibly associates with Golgi non-clathrin-coated vesicles, which further mediate biosynthetic protein transport from the ER, via the Golgi up to the trans Golgi network. Coatomer complex is required for budding from Golgi membranes, and is essential for the retrograde Golgi-to-ER transport of dilysine-tagged proteins.</text>
</comment>
<feature type="domain" description="COPA/B second beta-propeller" evidence="12">
    <location>
        <begin position="336"/>
        <end position="427"/>
    </location>
</feature>
<protein>
    <recommendedName>
        <fullName evidence="10">Beta'-coat protein</fullName>
    </recommendedName>
</protein>
<dbReference type="PRINTS" id="PR00320">
    <property type="entry name" value="GPROTEINBRPT"/>
</dbReference>
<feature type="repeat" description="WD" evidence="11">
    <location>
        <begin position="95"/>
        <end position="127"/>
    </location>
</feature>
<evidence type="ECO:0000256" key="10">
    <source>
        <dbReference type="ARBA" id="ARBA00032920"/>
    </source>
</evidence>
<evidence type="ECO:0000256" key="3">
    <source>
        <dbReference type="ARBA" id="ARBA00022574"/>
    </source>
</evidence>
<dbReference type="Pfam" id="PF04053">
    <property type="entry name" value="B-prop_COPA_B_2nd"/>
    <property type="match status" value="1"/>
</dbReference>
<comment type="subcellular location">
    <subcellularLocation>
        <location evidence="2">Cytoplasmic vesicle</location>
        <location evidence="2">COPI-coated vesicle membrane</location>
        <topology evidence="2">Peripheral membrane protein</topology>
        <orientation evidence="2">Cytoplasmic side</orientation>
    </subcellularLocation>
    <subcellularLocation>
        <location evidence="1">Golgi apparatus membrane</location>
        <topology evidence="1">Peripheral membrane protein</topology>
        <orientation evidence="1">Cytoplasmic side</orientation>
    </subcellularLocation>
</comment>
<keyword evidence="5" id="KW-0931">ER-Golgi transport</keyword>
<dbReference type="GO" id="GO:0000139">
    <property type="term" value="C:Golgi membrane"/>
    <property type="evidence" value="ECO:0007669"/>
    <property type="project" value="UniProtKB-SubCell"/>
</dbReference>
<dbReference type="InterPro" id="IPR020472">
    <property type="entry name" value="WD40_PAC1"/>
</dbReference>
<evidence type="ECO:0000256" key="11">
    <source>
        <dbReference type="PROSITE-ProRule" id="PRU00221"/>
    </source>
</evidence>
<evidence type="ECO:0000256" key="6">
    <source>
        <dbReference type="ARBA" id="ARBA00022927"/>
    </source>
</evidence>
<dbReference type="GO" id="GO:0030663">
    <property type="term" value="C:COPI-coated vesicle membrane"/>
    <property type="evidence" value="ECO:0007669"/>
    <property type="project" value="UniProtKB-SubCell"/>
</dbReference>
<dbReference type="PANTHER" id="PTHR19876">
    <property type="entry name" value="COATOMER"/>
    <property type="match status" value="1"/>
</dbReference>
<keyword evidence="7" id="KW-0333">Golgi apparatus</keyword>
<keyword evidence="4" id="KW-0677">Repeat</keyword>
<feature type="repeat" description="WD" evidence="11">
    <location>
        <begin position="138"/>
        <end position="180"/>
    </location>
</feature>
<dbReference type="Pfam" id="PF00400">
    <property type="entry name" value="WD40"/>
    <property type="match status" value="5"/>
</dbReference>
<dbReference type="AlphaFoldDB" id="A0ABD2PWM5"/>
<gene>
    <name evidence="13" type="primary">COPB2_2</name>
    <name evidence="13" type="ORF">Ciccas_009925</name>
</gene>
<keyword evidence="8" id="KW-0472">Membrane</keyword>
<dbReference type="InterPro" id="IPR015943">
    <property type="entry name" value="WD40/YVTN_repeat-like_dom_sf"/>
</dbReference>
<evidence type="ECO:0000256" key="1">
    <source>
        <dbReference type="ARBA" id="ARBA00004255"/>
    </source>
</evidence>
<evidence type="ECO:0000256" key="7">
    <source>
        <dbReference type="ARBA" id="ARBA00023034"/>
    </source>
</evidence>
<proteinExistence type="predicted"/>
<dbReference type="InterPro" id="IPR050844">
    <property type="entry name" value="Coatomer_complex_subunit"/>
</dbReference>
<dbReference type="CDD" id="cd00200">
    <property type="entry name" value="WD40"/>
    <property type="match status" value="1"/>
</dbReference>
<evidence type="ECO:0000313" key="13">
    <source>
        <dbReference type="EMBL" id="KAL3311493.1"/>
    </source>
</evidence>
<keyword evidence="14" id="KW-1185">Reference proteome</keyword>
<keyword evidence="6" id="KW-0653">Protein transport</keyword>
<accession>A0ABD2PWM5</accession>
<name>A0ABD2PWM5_9PLAT</name>
<feature type="repeat" description="WD" evidence="11">
    <location>
        <begin position="181"/>
        <end position="224"/>
    </location>
</feature>
<dbReference type="GO" id="GO:0015031">
    <property type="term" value="P:protein transport"/>
    <property type="evidence" value="ECO:0007669"/>
    <property type="project" value="UniProtKB-KW"/>
</dbReference>
<dbReference type="SUPFAM" id="SSF50978">
    <property type="entry name" value="WD40 repeat-like"/>
    <property type="match status" value="1"/>
</dbReference>
<evidence type="ECO:0000256" key="9">
    <source>
        <dbReference type="ARBA" id="ARBA00025536"/>
    </source>
</evidence>
<evidence type="ECO:0000256" key="2">
    <source>
        <dbReference type="ARBA" id="ARBA00004347"/>
    </source>
</evidence>